<dbReference type="RefSeq" id="WP_093322659.1">
    <property type="nucleotide sequence ID" value="NZ_FOHV01000050.1"/>
</dbReference>
<name>A0A1I0FV98_9GAMM</name>
<gene>
    <name evidence="1" type="ORF">SAMN02583745_02909</name>
</gene>
<protein>
    <submittedName>
        <fullName evidence="1">Uncharacterized protein</fullName>
    </submittedName>
</protein>
<evidence type="ECO:0000313" key="2">
    <source>
        <dbReference type="Proteomes" id="UP000242642"/>
    </source>
</evidence>
<organism evidence="1 2">
    <name type="scientific">Thorsellia anophelis DSM 18579</name>
    <dbReference type="NCBI Taxonomy" id="1123402"/>
    <lineage>
        <taxon>Bacteria</taxon>
        <taxon>Pseudomonadati</taxon>
        <taxon>Pseudomonadota</taxon>
        <taxon>Gammaproteobacteria</taxon>
        <taxon>Enterobacterales</taxon>
        <taxon>Thorselliaceae</taxon>
        <taxon>Thorsellia</taxon>
    </lineage>
</organism>
<sequence length="319" mass="37175">MIDYTIFHKQEISYHQLECDLINFDKFISAYNQSERVKNIFNKFPAKSKFWVIHPEYKFEEDEYPSGGEYIVLKMEDIVLQVDLIMDKLDIKNHIKNDLTLCIDCTGFMRNILILLLMKLSYAGMKKFRLLYSEPNEYIKQDNTKFSISTKRNPVIVGPYSNTTKLNPNSSLIINVGFDHKLISHVYQYKESSTVYPVFSFPSLSADMYQQSTLRASKSGEITSSTQWTTNRYYAPANDPFATACIVSEIVNHIVGLDPESIIYLSPLSTKIQVIGFVLFWLYENQKYSVNFLMPECTEYSRETSKGTKKIWYFEFETP</sequence>
<dbReference type="AlphaFoldDB" id="A0A1I0FV98"/>
<dbReference type="OrthoDB" id="1492425at2"/>
<keyword evidence="2" id="KW-1185">Reference proteome</keyword>
<dbReference type="Proteomes" id="UP000242642">
    <property type="component" value="Unassembled WGS sequence"/>
</dbReference>
<accession>A0A1I0FV98</accession>
<dbReference type="STRING" id="1123402.SAMN02583745_02909"/>
<reference evidence="2" key="1">
    <citation type="submission" date="2016-10" db="EMBL/GenBank/DDBJ databases">
        <authorList>
            <person name="Varghese N."/>
            <person name="Submissions S."/>
        </authorList>
    </citation>
    <scope>NUCLEOTIDE SEQUENCE [LARGE SCALE GENOMIC DNA]</scope>
    <source>
        <strain evidence="2">DSM 18579</strain>
    </source>
</reference>
<dbReference type="EMBL" id="FOHV01000050">
    <property type="protein sequence ID" value="SET62446.1"/>
    <property type="molecule type" value="Genomic_DNA"/>
</dbReference>
<proteinExistence type="predicted"/>
<evidence type="ECO:0000313" key="1">
    <source>
        <dbReference type="EMBL" id="SET62446.1"/>
    </source>
</evidence>